<protein>
    <submittedName>
        <fullName evidence="1">Uncharacterized protein</fullName>
    </submittedName>
</protein>
<name>A0AA41YRU8_9PROT</name>
<sequence length="89" mass="9141">MDRATQADIADMIGDANPAAMVELADAIAGALLLSGTQPKAVTLCALAGTLADTLRAESTDPEAHERDLAVFIELVRMSIAAPEVVGHA</sequence>
<dbReference type="Proteomes" id="UP001165679">
    <property type="component" value="Unassembled WGS sequence"/>
</dbReference>
<comment type="caution">
    <text evidence="1">The sequence shown here is derived from an EMBL/GenBank/DDBJ whole genome shotgun (WGS) entry which is preliminary data.</text>
</comment>
<keyword evidence="2" id="KW-1185">Reference proteome</keyword>
<dbReference type="EMBL" id="JAPDNT010000036">
    <property type="protein sequence ID" value="MCW3477397.1"/>
    <property type="molecule type" value="Genomic_DNA"/>
</dbReference>
<dbReference type="AlphaFoldDB" id="A0AA41YRU8"/>
<gene>
    <name evidence="1" type="ORF">OL599_22770</name>
</gene>
<dbReference type="RefSeq" id="WP_264716345.1">
    <property type="nucleotide sequence ID" value="NZ_JAPDNT010000036.1"/>
</dbReference>
<reference evidence="1" key="2">
    <citation type="submission" date="2022-10" db="EMBL/GenBank/DDBJ databases">
        <authorList>
            <person name="Trinh H.N."/>
        </authorList>
    </citation>
    <scope>NUCLEOTIDE SEQUENCE</scope>
    <source>
        <strain evidence="1">RN2-1</strain>
    </source>
</reference>
<evidence type="ECO:0000313" key="1">
    <source>
        <dbReference type="EMBL" id="MCW3477397.1"/>
    </source>
</evidence>
<proteinExistence type="predicted"/>
<reference evidence="1" key="1">
    <citation type="submission" date="2022-09" db="EMBL/GenBank/DDBJ databases">
        <title>Rhodovastum sp. nov. RN2-1 isolated from soil in Seongnam, South Korea.</title>
        <authorList>
            <person name="Le N.T."/>
        </authorList>
    </citation>
    <scope>NUCLEOTIDE SEQUENCE</scope>
    <source>
        <strain evidence="1">RN2-1</strain>
    </source>
</reference>
<evidence type="ECO:0000313" key="2">
    <source>
        <dbReference type="Proteomes" id="UP001165679"/>
    </source>
</evidence>
<organism evidence="1 2">
    <name type="scientific">Limobrevibacterium gyesilva</name>
    <dbReference type="NCBI Taxonomy" id="2991712"/>
    <lineage>
        <taxon>Bacteria</taxon>
        <taxon>Pseudomonadati</taxon>
        <taxon>Pseudomonadota</taxon>
        <taxon>Alphaproteobacteria</taxon>
        <taxon>Acetobacterales</taxon>
        <taxon>Acetobacteraceae</taxon>
        <taxon>Limobrevibacterium</taxon>
    </lineage>
</organism>
<accession>A0AA41YRU8</accession>